<name>A0A6N7XJ01_9FIRM</name>
<dbReference type="PROSITE" id="PS50968">
    <property type="entry name" value="BIOTINYL_LIPOYL"/>
    <property type="match status" value="1"/>
</dbReference>
<proteinExistence type="inferred from homology"/>
<dbReference type="InterPro" id="IPR036625">
    <property type="entry name" value="E3-bd_dom_sf"/>
</dbReference>
<dbReference type="InterPro" id="IPR023213">
    <property type="entry name" value="CAT-like_dom_sf"/>
</dbReference>
<dbReference type="SUPFAM" id="SSF52777">
    <property type="entry name" value="CoA-dependent acyltransferases"/>
    <property type="match status" value="1"/>
</dbReference>
<dbReference type="PANTHER" id="PTHR43178">
    <property type="entry name" value="DIHYDROLIPOAMIDE ACETYLTRANSFERASE COMPONENT OF PYRUVATE DEHYDROGENASE COMPLEX"/>
    <property type="match status" value="1"/>
</dbReference>
<dbReference type="PROSITE" id="PS00189">
    <property type="entry name" value="LIPOYL"/>
    <property type="match status" value="1"/>
</dbReference>
<accession>A0A6N7XJ01</accession>
<feature type="domain" description="Peripheral subunit-binding (PSBD)" evidence="9">
    <location>
        <begin position="137"/>
        <end position="174"/>
    </location>
</feature>
<dbReference type="PROSITE" id="PS51826">
    <property type="entry name" value="PSBD"/>
    <property type="match status" value="1"/>
</dbReference>
<feature type="domain" description="Lipoyl-binding" evidence="8">
    <location>
        <begin position="2"/>
        <end position="77"/>
    </location>
</feature>
<dbReference type="EC" id="2.3.1.-" evidence="6"/>
<evidence type="ECO:0000259" key="8">
    <source>
        <dbReference type="PROSITE" id="PS50968"/>
    </source>
</evidence>
<keyword evidence="4 6" id="KW-0450">Lipoyl</keyword>
<evidence type="ECO:0000256" key="6">
    <source>
        <dbReference type="RuleBase" id="RU003423"/>
    </source>
</evidence>
<dbReference type="Proteomes" id="UP000469523">
    <property type="component" value="Unassembled WGS sequence"/>
</dbReference>
<dbReference type="CDD" id="cd06849">
    <property type="entry name" value="lipoyl_domain"/>
    <property type="match status" value="1"/>
</dbReference>
<reference evidence="10 11" key="1">
    <citation type="submission" date="2019-09" db="EMBL/GenBank/DDBJ databases">
        <title>In-depth cultivation of the pig gut microbiome towards novel bacterial diversity and tailored functional studies.</title>
        <authorList>
            <person name="Wylensek D."/>
            <person name="Hitch T.C.A."/>
            <person name="Clavel T."/>
        </authorList>
    </citation>
    <scope>NUCLEOTIDE SEQUENCE [LARGE SCALE GENOMIC DNA]</scope>
    <source>
        <strain evidence="10 11">WCA3-693-APC-4?</strain>
    </source>
</reference>
<evidence type="ECO:0000256" key="7">
    <source>
        <dbReference type="SAM" id="Coils"/>
    </source>
</evidence>
<dbReference type="Pfam" id="PF02817">
    <property type="entry name" value="E3_binding"/>
    <property type="match status" value="1"/>
</dbReference>
<dbReference type="Pfam" id="PF00364">
    <property type="entry name" value="Biotin_lipoyl"/>
    <property type="match status" value="1"/>
</dbReference>
<dbReference type="Gene3D" id="4.10.320.10">
    <property type="entry name" value="E3-binding domain"/>
    <property type="match status" value="1"/>
</dbReference>
<dbReference type="GO" id="GO:0031405">
    <property type="term" value="F:lipoic acid binding"/>
    <property type="evidence" value="ECO:0007669"/>
    <property type="project" value="TreeGrafter"/>
</dbReference>
<dbReference type="InterPro" id="IPR011053">
    <property type="entry name" value="Single_hybrid_motif"/>
</dbReference>
<dbReference type="InterPro" id="IPR001078">
    <property type="entry name" value="2-oxoacid_DH_actylTfrase"/>
</dbReference>
<dbReference type="AlphaFoldDB" id="A0A6N7XJ01"/>
<evidence type="ECO:0000256" key="5">
    <source>
        <dbReference type="ARBA" id="ARBA00023315"/>
    </source>
</evidence>
<organism evidence="10 11">
    <name type="scientific">Tissierella pigra</name>
    <dbReference type="NCBI Taxonomy" id="2607614"/>
    <lineage>
        <taxon>Bacteria</taxon>
        <taxon>Bacillati</taxon>
        <taxon>Bacillota</taxon>
        <taxon>Tissierellia</taxon>
        <taxon>Tissierellales</taxon>
        <taxon>Tissierellaceae</taxon>
        <taxon>Tissierella</taxon>
    </lineage>
</organism>
<keyword evidence="7" id="KW-0175">Coiled coil</keyword>
<keyword evidence="5 6" id="KW-0012">Acyltransferase</keyword>
<feature type="coiled-coil region" evidence="7">
    <location>
        <begin position="310"/>
        <end position="344"/>
    </location>
</feature>
<dbReference type="GO" id="GO:0005737">
    <property type="term" value="C:cytoplasm"/>
    <property type="evidence" value="ECO:0007669"/>
    <property type="project" value="TreeGrafter"/>
</dbReference>
<dbReference type="InterPro" id="IPR004167">
    <property type="entry name" value="PSBD"/>
</dbReference>
<comment type="caution">
    <text evidence="10">The sequence shown here is derived from an EMBL/GenBank/DDBJ whole genome shotgun (WGS) entry which is preliminary data.</text>
</comment>
<dbReference type="Gene3D" id="3.30.559.10">
    <property type="entry name" value="Chloramphenicol acetyltransferase-like domain"/>
    <property type="match status" value="1"/>
</dbReference>
<keyword evidence="11" id="KW-1185">Reference proteome</keyword>
<evidence type="ECO:0000259" key="9">
    <source>
        <dbReference type="PROSITE" id="PS51826"/>
    </source>
</evidence>
<dbReference type="RefSeq" id="WP_154440701.1">
    <property type="nucleotide sequence ID" value="NZ_VUNQ01000024.1"/>
</dbReference>
<evidence type="ECO:0000256" key="1">
    <source>
        <dbReference type="ARBA" id="ARBA00001938"/>
    </source>
</evidence>
<sequence>MKFEFRFPDIGEGIREGTLMKWLVHEGDNIEEGQSVAEVETDKVTTEIPSAKSGKVLELKFEEGDTIEVEQVFIVIDTSDDSLENEQELNELSEKKEVVEEETAGVVGEVIASSEVIPSSTEGQSSVNVNIEKKKVLATPVARKMAKDLGVDIQTIEGTGPQSRVMKEDILNSKKGAKPFKVEEPKTEPVKVSYDNNEKVERIPLTRIRKTIAEQMSKSRFTIPHTTAMDEIDVSKLVEFRNRHKDKFKAEDINLTYLPFIIKAVIRVLKEFPEFNSSFDEENQELVLKHFYHIGIATDTDRGLMVPVLRDANEKNIVEIAKEVEDLSNRAKENKAELHELKGSTFTVTNYGSIGGLFGIPIINYPESAILGIGRIVKKPIVKDDEIVIAHMLPLSLSYDHRIIDGASGARFLNMLTQLLSNPEMLLLMS</sequence>
<dbReference type="Pfam" id="PF00198">
    <property type="entry name" value="2-oxoacid_dh"/>
    <property type="match status" value="1"/>
</dbReference>
<dbReference type="InterPro" id="IPR003016">
    <property type="entry name" value="2-oxoA_DH_lipoyl-BS"/>
</dbReference>
<dbReference type="Gene3D" id="2.40.50.100">
    <property type="match status" value="1"/>
</dbReference>
<evidence type="ECO:0000256" key="3">
    <source>
        <dbReference type="ARBA" id="ARBA00022679"/>
    </source>
</evidence>
<dbReference type="SUPFAM" id="SSF47005">
    <property type="entry name" value="Peripheral subunit-binding domain of 2-oxo acid dehydrogenase complex"/>
    <property type="match status" value="1"/>
</dbReference>
<dbReference type="SUPFAM" id="SSF51230">
    <property type="entry name" value="Single hybrid motif"/>
    <property type="match status" value="1"/>
</dbReference>
<protein>
    <recommendedName>
        <fullName evidence="6">Dihydrolipoamide acetyltransferase component of pyruvate dehydrogenase complex</fullName>
        <ecNumber evidence="6">2.3.1.-</ecNumber>
    </recommendedName>
</protein>
<dbReference type="InterPro" id="IPR000089">
    <property type="entry name" value="Biotin_lipoyl"/>
</dbReference>
<gene>
    <name evidence="10" type="ORF">FYJ83_11325</name>
</gene>
<dbReference type="FunFam" id="3.30.559.10:FF:000007">
    <property type="entry name" value="Dihydrolipoamide acetyltransferase component of pyruvate dehydrogenase complex"/>
    <property type="match status" value="1"/>
</dbReference>
<evidence type="ECO:0000256" key="2">
    <source>
        <dbReference type="ARBA" id="ARBA00007317"/>
    </source>
</evidence>
<dbReference type="InterPro" id="IPR050743">
    <property type="entry name" value="2-oxoacid_DH_E2_comp"/>
</dbReference>
<evidence type="ECO:0000256" key="4">
    <source>
        <dbReference type="ARBA" id="ARBA00022823"/>
    </source>
</evidence>
<comment type="similarity">
    <text evidence="2 6">Belongs to the 2-oxoacid dehydrogenase family.</text>
</comment>
<dbReference type="GO" id="GO:0016407">
    <property type="term" value="F:acetyltransferase activity"/>
    <property type="evidence" value="ECO:0007669"/>
    <property type="project" value="TreeGrafter"/>
</dbReference>
<evidence type="ECO:0000313" key="11">
    <source>
        <dbReference type="Proteomes" id="UP000469523"/>
    </source>
</evidence>
<evidence type="ECO:0000313" key="10">
    <source>
        <dbReference type="EMBL" id="MSU02061.1"/>
    </source>
</evidence>
<comment type="cofactor">
    <cofactor evidence="1 6">
        <name>(R)-lipoate</name>
        <dbReference type="ChEBI" id="CHEBI:83088"/>
    </cofactor>
</comment>
<dbReference type="PANTHER" id="PTHR43178:SF5">
    <property type="entry name" value="LIPOAMIDE ACYLTRANSFERASE COMPONENT OF BRANCHED-CHAIN ALPHA-KETO ACID DEHYDROGENASE COMPLEX, MITOCHONDRIAL"/>
    <property type="match status" value="1"/>
</dbReference>
<keyword evidence="3 6" id="KW-0808">Transferase</keyword>
<dbReference type="EMBL" id="VUNQ01000024">
    <property type="protein sequence ID" value="MSU02061.1"/>
    <property type="molecule type" value="Genomic_DNA"/>
</dbReference>